<feature type="domain" description="C2H2-type" evidence="6">
    <location>
        <begin position="141"/>
        <end position="169"/>
    </location>
</feature>
<feature type="domain" description="C2H2-type" evidence="6">
    <location>
        <begin position="86"/>
        <end position="114"/>
    </location>
</feature>
<keyword evidence="3 5" id="KW-0863">Zinc-finger</keyword>
<sequence length="256" mass="28584">MSSAYRMISTKACKYAEAYTVRTAADGSAEYACKHCPGVFRSNNCFSQHYKQVHLKERPKLRACHLCDVKVPAYTVRTAADGSAEYACKHCPGVFRSNNCFSQHYKQVHLKERPKLRACHLCDVKVPAYTVRTAADGSAEYACKHCPGVFRSNNCFSQHYKQVHLKERPKLRACHLCDVKVPAYTVRTAADGSAEYACKHCPGVFRSNNCFSQHYKQVHLKERPKLRACHLCDVKVPALQAGAPQGAAQAARLSLV</sequence>
<evidence type="ECO:0000313" key="7">
    <source>
        <dbReference type="Proteomes" id="UP001652582"/>
    </source>
</evidence>
<keyword evidence="7" id="KW-1185">Reference proteome</keyword>
<dbReference type="RefSeq" id="XP_052745818.1">
    <property type="nucleotide sequence ID" value="XM_052889858.1"/>
</dbReference>
<proteinExistence type="predicted"/>
<name>A0ABM3M2V2_BICAN</name>
<evidence type="ECO:0000313" key="8">
    <source>
        <dbReference type="RefSeq" id="XP_052745818.1"/>
    </source>
</evidence>
<evidence type="ECO:0000256" key="2">
    <source>
        <dbReference type="ARBA" id="ARBA00022737"/>
    </source>
</evidence>
<dbReference type="Proteomes" id="UP001652582">
    <property type="component" value="Chromosome 26"/>
</dbReference>
<feature type="domain" description="C2H2-type" evidence="6">
    <location>
        <begin position="196"/>
        <end position="224"/>
    </location>
</feature>
<dbReference type="InterPro" id="IPR050688">
    <property type="entry name" value="Zinc_finger/UBP_domain"/>
</dbReference>
<dbReference type="PROSITE" id="PS50157">
    <property type="entry name" value="ZINC_FINGER_C2H2_2"/>
    <property type="match status" value="4"/>
</dbReference>
<dbReference type="PROSITE" id="PS00028">
    <property type="entry name" value="ZINC_FINGER_C2H2_1"/>
    <property type="match status" value="4"/>
</dbReference>
<dbReference type="PANTHER" id="PTHR24403">
    <property type="entry name" value="ZINC FINGER PROTEIN"/>
    <property type="match status" value="1"/>
</dbReference>
<evidence type="ECO:0000256" key="5">
    <source>
        <dbReference type="PROSITE-ProRule" id="PRU00042"/>
    </source>
</evidence>
<protein>
    <submittedName>
        <fullName evidence="8">Zinc finger protein 267-like</fullName>
    </submittedName>
</protein>
<evidence type="ECO:0000256" key="3">
    <source>
        <dbReference type="ARBA" id="ARBA00022771"/>
    </source>
</evidence>
<organism evidence="7 8">
    <name type="scientific">Bicyclus anynana</name>
    <name type="common">Squinting bush brown butterfly</name>
    <dbReference type="NCBI Taxonomy" id="110368"/>
    <lineage>
        <taxon>Eukaryota</taxon>
        <taxon>Metazoa</taxon>
        <taxon>Ecdysozoa</taxon>
        <taxon>Arthropoda</taxon>
        <taxon>Hexapoda</taxon>
        <taxon>Insecta</taxon>
        <taxon>Pterygota</taxon>
        <taxon>Neoptera</taxon>
        <taxon>Endopterygota</taxon>
        <taxon>Lepidoptera</taxon>
        <taxon>Glossata</taxon>
        <taxon>Ditrysia</taxon>
        <taxon>Papilionoidea</taxon>
        <taxon>Nymphalidae</taxon>
        <taxon>Satyrinae</taxon>
        <taxon>Satyrini</taxon>
        <taxon>Mycalesina</taxon>
        <taxon>Bicyclus</taxon>
    </lineage>
</organism>
<gene>
    <name evidence="8" type="primary">LOC128199624</name>
</gene>
<evidence type="ECO:0000256" key="4">
    <source>
        <dbReference type="ARBA" id="ARBA00022833"/>
    </source>
</evidence>
<keyword evidence="1" id="KW-0479">Metal-binding</keyword>
<feature type="domain" description="C2H2-type" evidence="6">
    <location>
        <begin position="31"/>
        <end position="59"/>
    </location>
</feature>
<accession>A0ABM3M2V2</accession>
<evidence type="ECO:0000256" key="1">
    <source>
        <dbReference type="ARBA" id="ARBA00022723"/>
    </source>
</evidence>
<evidence type="ECO:0000259" key="6">
    <source>
        <dbReference type="PROSITE" id="PS50157"/>
    </source>
</evidence>
<dbReference type="GeneID" id="128199624"/>
<dbReference type="SMART" id="SM00355">
    <property type="entry name" value="ZnF_C2H2"/>
    <property type="match status" value="4"/>
</dbReference>
<keyword evidence="2" id="KW-0677">Repeat</keyword>
<keyword evidence="4" id="KW-0862">Zinc</keyword>
<dbReference type="PANTHER" id="PTHR24403:SF67">
    <property type="entry name" value="FI01116P-RELATED"/>
    <property type="match status" value="1"/>
</dbReference>
<reference evidence="8" key="1">
    <citation type="submission" date="2025-08" db="UniProtKB">
        <authorList>
            <consortium name="RefSeq"/>
        </authorList>
    </citation>
    <scope>IDENTIFICATION</scope>
</reference>
<dbReference type="InterPro" id="IPR013087">
    <property type="entry name" value="Znf_C2H2_type"/>
</dbReference>